<dbReference type="EMBL" id="MNBE01000607">
    <property type="protein sequence ID" value="OKP04953.1"/>
    <property type="molecule type" value="Genomic_DNA"/>
</dbReference>
<organism evidence="1 2">
    <name type="scientific">Penicillium subrubescens</name>
    <dbReference type="NCBI Taxonomy" id="1316194"/>
    <lineage>
        <taxon>Eukaryota</taxon>
        <taxon>Fungi</taxon>
        <taxon>Dikarya</taxon>
        <taxon>Ascomycota</taxon>
        <taxon>Pezizomycotina</taxon>
        <taxon>Eurotiomycetes</taxon>
        <taxon>Eurotiomycetidae</taxon>
        <taxon>Eurotiales</taxon>
        <taxon>Aspergillaceae</taxon>
        <taxon>Penicillium</taxon>
    </lineage>
</organism>
<dbReference type="AlphaFoldDB" id="A0A1Q5TXP1"/>
<dbReference type="STRING" id="1316194.A0A1Q5TXP1"/>
<name>A0A1Q5TXP1_9EURO</name>
<keyword evidence="2" id="KW-1185">Reference proteome</keyword>
<protein>
    <submittedName>
        <fullName evidence="1">Uncharacterized protein</fullName>
    </submittedName>
</protein>
<gene>
    <name evidence="1" type="ORF">PENSUB_6698</name>
</gene>
<reference evidence="1 2" key="1">
    <citation type="submission" date="2016-10" db="EMBL/GenBank/DDBJ databases">
        <title>Genome sequence of the ascomycete fungus Penicillium subrubescens.</title>
        <authorList>
            <person name="De Vries R.P."/>
            <person name="Peng M."/>
            <person name="Dilokpimol A."/>
            <person name="Hilden K."/>
            <person name="Makela M.R."/>
            <person name="Grigoriev I."/>
            <person name="Riley R."/>
            <person name="Granchi Z."/>
        </authorList>
    </citation>
    <scope>NUCLEOTIDE SEQUENCE [LARGE SCALE GENOMIC DNA]</scope>
    <source>
        <strain evidence="1 2">CBS 132785</strain>
    </source>
</reference>
<proteinExistence type="predicted"/>
<evidence type="ECO:0000313" key="1">
    <source>
        <dbReference type="EMBL" id="OKP04953.1"/>
    </source>
</evidence>
<accession>A0A1Q5TXP1</accession>
<dbReference type="Proteomes" id="UP000186955">
    <property type="component" value="Unassembled WGS sequence"/>
</dbReference>
<sequence length="92" mass="10164">MFNYNYYICQGHSMQTFSQACLHALLDLRPHPEVWSVDPRTGTASLIFNFRNEDAGISSCFGITEVSKDIFTVVTGQFDVGTFSASPGSFSV</sequence>
<evidence type="ECO:0000313" key="2">
    <source>
        <dbReference type="Proteomes" id="UP000186955"/>
    </source>
</evidence>
<comment type="caution">
    <text evidence="1">The sequence shown here is derived from an EMBL/GenBank/DDBJ whole genome shotgun (WGS) entry which is preliminary data.</text>
</comment>